<dbReference type="GO" id="GO:0015179">
    <property type="term" value="F:L-amino acid transmembrane transporter activity"/>
    <property type="evidence" value="ECO:0007669"/>
    <property type="project" value="TreeGrafter"/>
</dbReference>
<keyword evidence="4 5" id="KW-0472">Membrane</keyword>
<keyword evidence="3 5" id="KW-1133">Transmembrane helix</keyword>
<dbReference type="EMBL" id="VLPL01000006">
    <property type="protein sequence ID" value="TSJ41980.1"/>
    <property type="molecule type" value="Genomic_DNA"/>
</dbReference>
<evidence type="ECO:0000256" key="2">
    <source>
        <dbReference type="ARBA" id="ARBA00022692"/>
    </source>
</evidence>
<evidence type="ECO:0000256" key="5">
    <source>
        <dbReference type="SAM" id="Phobius"/>
    </source>
</evidence>
<feature type="transmembrane region" description="Helical" evidence="5">
    <location>
        <begin position="465"/>
        <end position="482"/>
    </location>
</feature>
<dbReference type="InterPro" id="IPR002293">
    <property type="entry name" value="AA/rel_permease1"/>
</dbReference>
<dbReference type="Proteomes" id="UP000316008">
    <property type="component" value="Unassembled WGS sequence"/>
</dbReference>
<evidence type="ECO:0000256" key="3">
    <source>
        <dbReference type="ARBA" id="ARBA00022989"/>
    </source>
</evidence>
<feature type="transmembrane region" description="Helical" evidence="5">
    <location>
        <begin position="213"/>
        <end position="236"/>
    </location>
</feature>
<dbReference type="PANTHER" id="PTHR11785">
    <property type="entry name" value="AMINO ACID TRANSPORTER"/>
    <property type="match status" value="1"/>
</dbReference>
<proteinExistence type="predicted"/>
<feature type="transmembrane region" description="Helical" evidence="5">
    <location>
        <begin position="91"/>
        <end position="116"/>
    </location>
</feature>
<feature type="transmembrane region" description="Helical" evidence="5">
    <location>
        <begin position="403"/>
        <end position="423"/>
    </location>
</feature>
<sequence length="489" mass="53562">MEENTTKKSLGLLDATFLVAGSMIGSGIFIVSSEMARDLGSSGWLLFTWLLTGIITLFGALSYGELAAMFPKAGGQFVYIREAWGKLPSFLYGWTTFSVIQTGVIAAVAVAFGKFAGVFFPVLVDKTLFEYGTVKINGANFVGVGTILILTIINVRGINYGKIIQAIFTSSKLVALAVLIIAGIIVGFYSGFFDENFHDMWEATSTKKEAGGWITTDLTAVGLMIVLSTTIINSLFSSDAWNNVTFIAGDIRNPERNLPRALFLGTFIVTILYILANVAYLGLLPLHGTPFEGDFVYTREAVQSTGIQFASSDRVGTSAAYMLFGNVANMLMAILIMISTFGCNNGLIMAGSRLFYAMSKDGLFFKKASNLNRFGVPAWAMWIQALWSIILCFSGSYGILIKFATFGSMVFYIVTILGLFRLRRKMPDANRPYKAFGYPVIPFMYLVFAAVICVSLTVFTFWDTFGSIVLILTGVPIYYLVFEKKQEVG</sequence>
<evidence type="ECO:0000256" key="4">
    <source>
        <dbReference type="ARBA" id="ARBA00023136"/>
    </source>
</evidence>
<dbReference type="PIRSF" id="PIRSF006060">
    <property type="entry name" value="AA_transporter"/>
    <property type="match status" value="1"/>
</dbReference>
<feature type="transmembrane region" description="Helical" evidence="5">
    <location>
        <begin position="261"/>
        <end position="283"/>
    </location>
</feature>
<feature type="transmembrane region" description="Helical" evidence="5">
    <location>
        <begin position="44"/>
        <end position="70"/>
    </location>
</feature>
<feature type="transmembrane region" description="Helical" evidence="5">
    <location>
        <begin position="173"/>
        <end position="193"/>
    </location>
</feature>
<dbReference type="InterPro" id="IPR050598">
    <property type="entry name" value="AminoAcid_Transporter"/>
</dbReference>
<feature type="transmembrane region" description="Helical" evidence="5">
    <location>
        <begin position="330"/>
        <end position="356"/>
    </location>
</feature>
<dbReference type="AlphaFoldDB" id="A0A556MPY9"/>
<evidence type="ECO:0000256" key="1">
    <source>
        <dbReference type="ARBA" id="ARBA00004141"/>
    </source>
</evidence>
<keyword evidence="2 5" id="KW-0812">Transmembrane</keyword>
<name>A0A556MPY9_9FLAO</name>
<dbReference type="OrthoDB" id="9806937at2"/>
<keyword evidence="7" id="KW-1185">Reference proteome</keyword>
<protein>
    <submittedName>
        <fullName evidence="6">Amino acid permease</fullName>
    </submittedName>
</protein>
<evidence type="ECO:0000313" key="7">
    <source>
        <dbReference type="Proteomes" id="UP000316008"/>
    </source>
</evidence>
<dbReference type="Pfam" id="PF13520">
    <property type="entry name" value="AA_permease_2"/>
    <property type="match status" value="1"/>
</dbReference>
<feature type="transmembrane region" description="Helical" evidence="5">
    <location>
        <begin position="435"/>
        <end position="459"/>
    </location>
</feature>
<dbReference type="Gene3D" id="1.20.1740.10">
    <property type="entry name" value="Amino acid/polyamine transporter I"/>
    <property type="match status" value="1"/>
</dbReference>
<dbReference type="PANTHER" id="PTHR11785:SF512">
    <property type="entry name" value="SOBREMESA, ISOFORM B"/>
    <property type="match status" value="1"/>
</dbReference>
<accession>A0A556MPY9</accession>
<gene>
    <name evidence="6" type="ORF">FO442_12885</name>
</gene>
<feature type="transmembrane region" description="Helical" evidence="5">
    <location>
        <begin position="136"/>
        <end position="153"/>
    </location>
</feature>
<feature type="transmembrane region" description="Helical" evidence="5">
    <location>
        <begin position="12"/>
        <end position="32"/>
    </location>
</feature>
<evidence type="ECO:0000313" key="6">
    <source>
        <dbReference type="EMBL" id="TSJ41980.1"/>
    </source>
</evidence>
<reference evidence="6 7" key="1">
    <citation type="submission" date="2019-07" db="EMBL/GenBank/DDBJ databases">
        <authorList>
            <person name="Huq M.A."/>
        </authorList>
    </citation>
    <scope>NUCLEOTIDE SEQUENCE [LARGE SCALE GENOMIC DNA]</scope>
    <source>
        <strain evidence="6 7">MAH-3</strain>
    </source>
</reference>
<organism evidence="6 7">
    <name type="scientific">Fluviicola chungangensis</name>
    <dbReference type="NCBI Taxonomy" id="2597671"/>
    <lineage>
        <taxon>Bacteria</taxon>
        <taxon>Pseudomonadati</taxon>
        <taxon>Bacteroidota</taxon>
        <taxon>Flavobacteriia</taxon>
        <taxon>Flavobacteriales</taxon>
        <taxon>Crocinitomicaceae</taxon>
        <taxon>Fluviicola</taxon>
    </lineage>
</organism>
<feature type="transmembrane region" description="Helical" evidence="5">
    <location>
        <begin position="376"/>
        <end position="397"/>
    </location>
</feature>
<dbReference type="RefSeq" id="WP_144333611.1">
    <property type="nucleotide sequence ID" value="NZ_VLPL01000006.1"/>
</dbReference>
<comment type="subcellular location">
    <subcellularLocation>
        <location evidence="1">Membrane</location>
        <topology evidence="1">Multi-pass membrane protein</topology>
    </subcellularLocation>
</comment>
<comment type="caution">
    <text evidence="6">The sequence shown here is derived from an EMBL/GenBank/DDBJ whole genome shotgun (WGS) entry which is preliminary data.</text>
</comment>
<dbReference type="GO" id="GO:0016020">
    <property type="term" value="C:membrane"/>
    <property type="evidence" value="ECO:0007669"/>
    <property type="project" value="UniProtKB-SubCell"/>
</dbReference>